<keyword evidence="3" id="KW-1185">Reference proteome</keyword>
<reference evidence="2 3" key="2">
    <citation type="submission" date="2012-02" db="EMBL/GenBank/DDBJ databases">
        <title>Improved High-Quality Draft sequence of Eubacterium cellulosolvens 6.</title>
        <authorList>
            <consortium name="US DOE Joint Genome Institute"/>
            <person name="Lucas S."/>
            <person name="Han J."/>
            <person name="Lapidus A."/>
            <person name="Cheng J.-F."/>
            <person name="Goodwin L."/>
            <person name="Pitluck S."/>
            <person name="Peters L."/>
            <person name="Mikhailova N."/>
            <person name="Gu W."/>
            <person name="Detter J.C."/>
            <person name="Han C."/>
            <person name="Tapia R."/>
            <person name="Land M."/>
            <person name="Hauser L."/>
            <person name="Kyrpides N."/>
            <person name="Ivanova N."/>
            <person name="Pagani I."/>
            <person name="Johnson E."/>
            <person name="Mukhopadhyay B."/>
            <person name="Anderson I."/>
            <person name="Woyke T."/>
        </authorList>
    </citation>
    <scope>NUCLEOTIDE SEQUENCE [LARGE SCALE GENOMIC DNA]</scope>
    <source>
        <strain evidence="2 3">6</strain>
    </source>
</reference>
<keyword evidence="1" id="KW-0472">Membrane</keyword>
<evidence type="ECO:0000313" key="2">
    <source>
        <dbReference type="EMBL" id="EIM56242.1"/>
    </source>
</evidence>
<accession>I5AR19</accession>
<dbReference type="EMBL" id="CM001487">
    <property type="protein sequence ID" value="EIM56242.1"/>
    <property type="molecule type" value="Genomic_DNA"/>
</dbReference>
<dbReference type="Proteomes" id="UP000005753">
    <property type="component" value="Chromosome"/>
</dbReference>
<keyword evidence="1" id="KW-0812">Transmembrane</keyword>
<dbReference type="AlphaFoldDB" id="I5AR19"/>
<feature type="transmembrane region" description="Helical" evidence="1">
    <location>
        <begin position="43"/>
        <end position="62"/>
    </location>
</feature>
<evidence type="ECO:0000313" key="3">
    <source>
        <dbReference type="Proteomes" id="UP000005753"/>
    </source>
</evidence>
<name>I5AR19_EUBC6</name>
<dbReference type="STRING" id="633697.EubceDRAFT1_0384"/>
<dbReference type="HOGENOM" id="CLU_1803243_0_0_9"/>
<gene>
    <name evidence="2" type="ORF">EubceDRAFT1_0384</name>
</gene>
<feature type="transmembrane region" description="Helical" evidence="1">
    <location>
        <begin position="6"/>
        <end position="31"/>
    </location>
</feature>
<evidence type="ECO:0000256" key="1">
    <source>
        <dbReference type="SAM" id="Phobius"/>
    </source>
</evidence>
<organism evidence="2 3">
    <name type="scientific">Eubacterium cellulosolvens (strain ATCC 43171 / JCM 9499 / 6)</name>
    <name type="common">Cillobacterium cellulosolvens</name>
    <dbReference type="NCBI Taxonomy" id="633697"/>
    <lineage>
        <taxon>Bacteria</taxon>
        <taxon>Bacillati</taxon>
        <taxon>Bacillota</taxon>
        <taxon>Clostridia</taxon>
        <taxon>Eubacteriales</taxon>
        <taxon>Eubacteriaceae</taxon>
        <taxon>Eubacterium</taxon>
    </lineage>
</organism>
<keyword evidence="1" id="KW-1133">Transmembrane helix</keyword>
<proteinExistence type="predicted"/>
<dbReference type="eggNOG" id="ENOG502ZF8U">
    <property type="taxonomic scope" value="Bacteria"/>
</dbReference>
<sequence>MRSAYIYIFLSIALFIFVLLTIGIIAINVSLKKRGNKKLIKKLSICMCLNILVSITLLLWLMSHRNYPEINDWSFLGKNIDQIEEEYGEFVFVQRNSNKSGYAILDTSKIVDHHIELSCQNYRMDFNSNGTITSVNCQRPLGG</sequence>
<reference evidence="2 3" key="1">
    <citation type="submission" date="2010-08" db="EMBL/GenBank/DDBJ databases">
        <authorList>
            <consortium name="US DOE Joint Genome Institute (JGI-PGF)"/>
            <person name="Lucas S."/>
            <person name="Copeland A."/>
            <person name="Lapidus A."/>
            <person name="Cheng J.-F."/>
            <person name="Bruce D."/>
            <person name="Goodwin L."/>
            <person name="Pitluck S."/>
            <person name="Land M.L."/>
            <person name="Hauser L."/>
            <person name="Chang Y.-J."/>
            <person name="Anderson I.J."/>
            <person name="Johnson E."/>
            <person name="Mulhopadhyay B."/>
            <person name="Kyrpides N."/>
            <person name="Woyke T.J."/>
        </authorList>
    </citation>
    <scope>NUCLEOTIDE SEQUENCE [LARGE SCALE GENOMIC DNA]</scope>
    <source>
        <strain evidence="2 3">6</strain>
    </source>
</reference>
<protein>
    <submittedName>
        <fullName evidence="2">Uncharacterized protein</fullName>
    </submittedName>
</protein>